<evidence type="ECO:0000313" key="1">
    <source>
        <dbReference type="EMBL" id="GAI28189.1"/>
    </source>
</evidence>
<proteinExistence type="predicted"/>
<organism evidence="1">
    <name type="scientific">marine sediment metagenome</name>
    <dbReference type="NCBI Taxonomy" id="412755"/>
    <lineage>
        <taxon>unclassified sequences</taxon>
        <taxon>metagenomes</taxon>
        <taxon>ecological metagenomes</taxon>
    </lineage>
</organism>
<reference evidence="1" key="1">
    <citation type="journal article" date="2014" name="Front. Microbiol.">
        <title>High frequency of phylogenetically diverse reductive dehalogenase-homologous genes in deep subseafloor sedimentary metagenomes.</title>
        <authorList>
            <person name="Kawai M."/>
            <person name="Futagami T."/>
            <person name="Toyoda A."/>
            <person name="Takaki Y."/>
            <person name="Nishi S."/>
            <person name="Hori S."/>
            <person name="Arai W."/>
            <person name="Tsubouchi T."/>
            <person name="Morono Y."/>
            <person name="Uchiyama I."/>
            <person name="Ito T."/>
            <person name="Fujiyama A."/>
            <person name="Inagaki F."/>
            <person name="Takami H."/>
        </authorList>
    </citation>
    <scope>NUCLEOTIDE SEQUENCE</scope>
    <source>
        <strain evidence="1">Expedition CK06-06</strain>
    </source>
</reference>
<dbReference type="AlphaFoldDB" id="X1PB92"/>
<protein>
    <submittedName>
        <fullName evidence="1">Uncharacterized protein</fullName>
    </submittedName>
</protein>
<sequence length="50" mass="5795">MLILNKCFNYLERKEMNINVTNKALNEIKKVLKEKNATSKKIRIFLAGIG</sequence>
<name>X1PB92_9ZZZZ</name>
<dbReference type="EMBL" id="BARV01015215">
    <property type="protein sequence ID" value="GAI28189.1"/>
    <property type="molecule type" value="Genomic_DNA"/>
</dbReference>
<comment type="caution">
    <text evidence="1">The sequence shown here is derived from an EMBL/GenBank/DDBJ whole genome shotgun (WGS) entry which is preliminary data.</text>
</comment>
<gene>
    <name evidence="1" type="ORF">S06H3_26332</name>
</gene>
<accession>X1PB92</accession>